<dbReference type="GeneID" id="66076981"/>
<dbReference type="InterPro" id="IPR044662">
    <property type="entry name" value="HS1/DABB1-like"/>
</dbReference>
<organism evidence="3 4">
    <name type="scientific">Marasmius oreades</name>
    <name type="common">fairy-ring Marasmius</name>
    <dbReference type="NCBI Taxonomy" id="181124"/>
    <lineage>
        <taxon>Eukaryota</taxon>
        <taxon>Fungi</taxon>
        <taxon>Dikarya</taxon>
        <taxon>Basidiomycota</taxon>
        <taxon>Agaricomycotina</taxon>
        <taxon>Agaricomycetes</taxon>
        <taxon>Agaricomycetidae</taxon>
        <taxon>Agaricales</taxon>
        <taxon>Marasmiineae</taxon>
        <taxon>Marasmiaceae</taxon>
        <taxon>Marasmius</taxon>
    </lineage>
</organism>
<gene>
    <name evidence="3" type="ORF">E1B28_007905</name>
</gene>
<dbReference type="OrthoDB" id="1601230at2759"/>
<dbReference type="SMART" id="SM00886">
    <property type="entry name" value="Dabb"/>
    <property type="match status" value="1"/>
</dbReference>
<comment type="subunit">
    <text evidence="1">Homodimer.</text>
</comment>
<dbReference type="EMBL" id="CM032184">
    <property type="protein sequence ID" value="KAG7094303.1"/>
    <property type="molecule type" value="Genomic_DNA"/>
</dbReference>
<dbReference type="PANTHER" id="PTHR33178">
    <property type="match status" value="1"/>
</dbReference>
<dbReference type="PROSITE" id="PS51502">
    <property type="entry name" value="S_R_A_B_BARREL"/>
    <property type="match status" value="1"/>
</dbReference>
<feature type="domain" description="Stress-response A/B barrel" evidence="2">
    <location>
        <begin position="3"/>
        <end position="105"/>
    </location>
</feature>
<evidence type="ECO:0000256" key="1">
    <source>
        <dbReference type="ARBA" id="ARBA00011738"/>
    </source>
</evidence>
<dbReference type="PANTHER" id="PTHR33178:SF10">
    <property type="entry name" value="STRESS-RESPONSE A_B BARREL DOMAIN-CONTAINING PROTEIN"/>
    <property type="match status" value="1"/>
</dbReference>
<name>A0A9P7S4E9_9AGAR</name>
<proteinExistence type="predicted"/>
<dbReference type="Pfam" id="PF07876">
    <property type="entry name" value="Dabb"/>
    <property type="match status" value="1"/>
</dbReference>
<dbReference type="RefSeq" id="XP_043010773.1">
    <property type="nucleotide sequence ID" value="XM_043152687.1"/>
</dbReference>
<dbReference type="InterPro" id="IPR013097">
    <property type="entry name" value="Dabb"/>
</dbReference>
<dbReference type="KEGG" id="more:E1B28_007905"/>
<dbReference type="Gene3D" id="3.30.70.100">
    <property type="match status" value="1"/>
</dbReference>
<dbReference type="AlphaFoldDB" id="A0A9P7S4E9"/>
<protein>
    <recommendedName>
        <fullName evidence="2">Stress-response A/B barrel domain-containing protein</fullName>
    </recommendedName>
</protein>
<reference evidence="3" key="1">
    <citation type="journal article" date="2021" name="Genome Biol. Evol.">
        <title>The assembled and annotated genome of the fairy-ring fungus Marasmius oreades.</title>
        <authorList>
            <person name="Hiltunen M."/>
            <person name="Ament-Velasquez S.L."/>
            <person name="Johannesson H."/>
        </authorList>
    </citation>
    <scope>NUCLEOTIDE SEQUENCE</scope>
    <source>
        <strain evidence="3">03SP1</strain>
    </source>
</reference>
<comment type="caution">
    <text evidence="3">The sequence shown here is derived from an EMBL/GenBank/DDBJ whole genome shotgun (WGS) entry which is preliminary data.</text>
</comment>
<dbReference type="Proteomes" id="UP001049176">
    <property type="component" value="Chromosome 4"/>
</dbReference>
<sequence length="111" mass="12727">MAIIHIVQFSFKVDTTPEQIDDACRRFLDLKEKCIDPRTNQPYLKSVIGGLDNSPEGLQGGMTHAFVIEFEREEDRHHYLTHDPAHLEFGKLMLSLANTVRVVDFEPGKFL</sequence>
<dbReference type="InterPro" id="IPR011008">
    <property type="entry name" value="Dimeric_a/b-barrel"/>
</dbReference>
<dbReference type="SUPFAM" id="SSF54909">
    <property type="entry name" value="Dimeric alpha+beta barrel"/>
    <property type="match status" value="1"/>
</dbReference>
<keyword evidence="4" id="KW-1185">Reference proteome</keyword>
<evidence type="ECO:0000313" key="3">
    <source>
        <dbReference type="EMBL" id="KAG7094303.1"/>
    </source>
</evidence>
<accession>A0A9P7S4E9</accession>
<evidence type="ECO:0000313" key="4">
    <source>
        <dbReference type="Proteomes" id="UP001049176"/>
    </source>
</evidence>
<evidence type="ECO:0000259" key="2">
    <source>
        <dbReference type="PROSITE" id="PS51502"/>
    </source>
</evidence>